<protein>
    <submittedName>
        <fullName evidence="1">Uncharacterized protein</fullName>
    </submittedName>
</protein>
<sequence length="95" mass="10182">MRRAKLRAEALQLQEWEGEALAPNVGLGGRDTAPTVGMGKRSLVPSVQMGGTNCQPSATQPIVFVFASGTQVESVVICQSPKFKSLAKMAKPWRP</sequence>
<organism evidence="1 2">
    <name type="scientific">Prunus armeniaca</name>
    <name type="common">Apricot</name>
    <name type="synonym">Armeniaca vulgaris</name>
    <dbReference type="NCBI Taxonomy" id="36596"/>
    <lineage>
        <taxon>Eukaryota</taxon>
        <taxon>Viridiplantae</taxon>
        <taxon>Streptophyta</taxon>
        <taxon>Embryophyta</taxon>
        <taxon>Tracheophyta</taxon>
        <taxon>Spermatophyta</taxon>
        <taxon>Magnoliopsida</taxon>
        <taxon>eudicotyledons</taxon>
        <taxon>Gunneridae</taxon>
        <taxon>Pentapetalae</taxon>
        <taxon>rosids</taxon>
        <taxon>fabids</taxon>
        <taxon>Rosales</taxon>
        <taxon>Rosaceae</taxon>
        <taxon>Amygdaloideae</taxon>
        <taxon>Amygdaleae</taxon>
        <taxon>Prunus</taxon>
    </lineage>
</organism>
<evidence type="ECO:0000313" key="2">
    <source>
        <dbReference type="Proteomes" id="UP000507222"/>
    </source>
</evidence>
<dbReference type="AlphaFoldDB" id="A0A6J5V2H0"/>
<proteinExistence type="predicted"/>
<accession>A0A6J5V2H0</accession>
<dbReference type="EMBL" id="CAEKDK010000006">
    <property type="protein sequence ID" value="CAB4283166.1"/>
    <property type="molecule type" value="Genomic_DNA"/>
</dbReference>
<evidence type="ECO:0000313" key="1">
    <source>
        <dbReference type="EMBL" id="CAB4283166.1"/>
    </source>
</evidence>
<gene>
    <name evidence="1" type="ORF">CURHAP_LOCUS37283</name>
</gene>
<dbReference type="Proteomes" id="UP000507222">
    <property type="component" value="Unassembled WGS sequence"/>
</dbReference>
<reference evidence="1 2" key="1">
    <citation type="submission" date="2020-05" db="EMBL/GenBank/DDBJ databases">
        <authorList>
            <person name="Campoy J."/>
            <person name="Schneeberger K."/>
            <person name="Spophaly S."/>
        </authorList>
    </citation>
    <scope>NUCLEOTIDE SEQUENCE [LARGE SCALE GENOMIC DNA]</scope>
    <source>
        <strain evidence="1">PruArmRojPasFocal</strain>
    </source>
</reference>
<name>A0A6J5V2H0_PRUAR</name>